<dbReference type="InterPro" id="IPR050441">
    <property type="entry name" value="RBM"/>
</dbReference>
<dbReference type="SMART" id="SM00360">
    <property type="entry name" value="RRM"/>
    <property type="match status" value="1"/>
</dbReference>
<feature type="compositionally biased region" description="Basic and acidic residues" evidence="2">
    <location>
        <begin position="79"/>
        <end position="92"/>
    </location>
</feature>
<accession>A0A9W7ZQF2</accession>
<evidence type="ECO:0000313" key="4">
    <source>
        <dbReference type="EMBL" id="KAJ1914437.1"/>
    </source>
</evidence>
<dbReference type="InterPro" id="IPR000504">
    <property type="entry name" value="RRM_dom"/>
</dbReference>
<evidence type="ECO:0000256" key="1">
    <source>
        <dbReference type="PROSITE-ProRule" id="PRU00176"/>
    </source>
</evidence>
<dbReference type="Gene3D" id="3.30.70.330">
    <property type="match status" value="1"/>
</dbReference>
<reference evidence="4" key="1">
    <citation type="submission" date="2022-07" db="EMBL/GenBank/DDBJ databases">
        <title>Phylogenomic reconstructions and comparative analyses of Kickxellomycotina fungi.</title>
        <authorList>
            <person name="Reynolds N.K."/>
            <person name="Stajich J.E."/>
            <person name="Barry K."/>
            <person name="Grigoriev I.V."/>
            <person name="Crous P."/>
            <person name="Smith M.E."/>
        </authorList>
    </citation>
    <scope>NUCLEOTIDE SEQUENCE</scope>
    <source>
        <strain evidence="4">NBRC 100468</strain>
    </source>
</reference>
<feature type="compositionally biased region" description="Basic and acidic residues" evidence="2">
    <location>
        <begin position="375"/>
        <end position="393"/>
    </location>
</feature>
<dbReference type="GO" id="GO:0003723">
    <property type="term" value="F:RNA binding"/>
    <property type="evidence" value="ECO:0007669"/>
    <property type="project" value="UniProtKB-UniRule"/>
</dbReference>
<feature type="domain" description="RRM" evidence="3">
    <location>
        <begin position="216"/>
        <end position="298"/>
    </location>
</feature>
<dbReference type="Pfam" id="PF00076">
    <property type="entry name" value="RRM_1"/>
    <property type="match status" value="1"/>
</dbReference>
<dbReference type="InterPro" id="IPR035979">
    <property type="entry name" value="RBD_domain_sf"/>
</dbReference>
<feature type="compositionally biased region" description="Basic residues" evidence="2">
    <location>
        <begin position="365"/>
        <end position="374"/>
    </location>
</feature>
<dbReference type="SUPFAM" id="SSF54928">
    <property type="entry name" value="RNA-binding domain, RBD"/>
    <property type="match status" value="1"/>
</dbReference>
<evidence type="ECO:0000313" key="5">
    <source>
        <dbReference type="Proteomes" id="UP001150538"/>
    </source>
</evidence>
<feature type="region of interest" description="Disordered" evidence="2">
    <location>
        <begin position="296"/>
        <end position="452"/>
    </location>
</feature>
<organism evidence="4 5">
    <name type="scientific">Mycoemilia scoparia</name>
    <dbReference type="NCBI Taxonomy" id="417184"/>
    <lineage>
        <taxon>Eukaryota</taxon>
        <taxon>Fungi</taxon>
        <taxon>Fungi incertae sedis</taxon>
        <taxon>Zoopagomycota</taxon>
        <taxon>Kickxellomycotina</taxon>
        <taxon>Kickxellomycetes</taxon>
        <taxon>Kickxellales</taxon>
        <taxon>Kickxellaceae</taxon>
        <taxon>Mycoemilia</taxon>
    </lineage>
</organism>
<name>A0A9W7ZQF2_9FUNG</name>
<keyword evidence="1" id="KW-0694">RNA-binding</keyword>
<gene>
    <name evidence="4" type="ORF">H4219_004792</name>
</gene>
<sequence>MPDTSSTHSKNLVIPSEPLRLSNSIDIDTINMADSPAATFVDTERDSWADNSDKNPSPQTQTNKSNGDGWDDELVENDAASKPDGDNTKDSGDAWGDEPVQNGSNNHNEDSGKGGSVDPWNNVEAEENGGSSGQSDRSHEHQQGRDRGYDGHEREHSDRRPFPGHRERRGHSRSLERRRNDDYPPRRSMSRGRRFDDGFRRERRRLPENGTTEPSNELAVFGISSDTDREHLERFFSKYGRVEKAHIPGYNDPVTNARVHRGFGFVTMESLDAAIEAVKDAPGREINGRAIRVDYNDGRRRGNSRDFRDMHGRRRVRHSDRYGREDFHRDRSRPRYEPYPPRYEEGRGGRYGGDRPRYEPGPPPPHHHHHRHGSPMRDSRSYHPRDRFDDRPPRHSRSPRGRRYPEQDRFEDRYVGRKEPSWERNSRGRGRGRGGSPHRNGRDHSPRHTYAH</sequence>
<feature type="region of interest" description="Disordered" evidence="2">
    <location>
        <begin position="36"/>
        <end position="216"/>
    </location>
</feature>
<comment type="caution">
    <text evidence="4">The sequence shown here is derived from an EMBL/GenBank/DDBJ whole genome shotgun (WGS) entry which is preliminary data.</text>
</comment>
<protein>
    <recommendedName>
        <fullName evidence="3">RRM domain-containing protein</fullName>
    </recommendedName>
</protein>
<dbReference type="AlphaFoldDB" id="A0A9W7ZQF2"/>
<evidence type="ECO:0000256" key="2">
    <source>
        <dbReference type="SAM" id="MobiDB-lite"/>
    </source>
</evidence>
<feature type="compositionally biased region" description="Basic and acidic residues" evidence="2">
    <location>
        <begin position="319"/>
        <end position="358"/>
    </location>
</feature>
<feature type="compositionally biased region" description="Basic and acidic residues" evidence="2">
    <location>
        <begin position="136"/>
        <end position="165"/>
    </location>
</feature>
<dbReference type="EMBL" id="JANBPU010000198">
    <property type="protein sequence ID" value="KAJ1914437.1"/>
    <property type="molecule type" value="Genomic_DNA"/>
</dbReference>
<dbReference type="OrthoDB" id="439808at2759"/>
<dbReference type="InterPro" id="IPR012677">
    <property type="entry name" value="Nucleotide-bd_a/b_plait_sf"/>
</dbReference>
<feature type="compositionally biased region" description="Basic and acidic residues" evidence="2">
    <location>
        <begin position="173"/>
        <end position="185"/>
    </location>
</feature>
<dbReference type="PROSITE" id="PS50102">
    <property type="entry name" value="RRM"/>
    <property type="match status" value="1"/>
</dbReference>
<feature type="compositionally biased region" description="Basic and acidic residues" evidence="2">
    <location>
        <begin position="403"/>
        <end position="426"/>
    </location>
</feature>
<feature type="compositionally biased region" description="Basic and acidic residues" evidence="2">
    <location>
        <begin position="42"/>
        <end position="53"/>
    </location>
</feature>
<keyword evidence="5" id="KW-1185">Reference proteome</keyword>
<feature type="compositionally biased region" description="Basic and acidic residues" evidence="2">
    <location>
        <begin position="296"/>
        <end position="310"/>
    </location>
</feature>
<evidence type="ECO:0000259" key="3">
    <source>
        <dbReference type="PROSITE" id="PS50102"/>
    </source>
</evidence>
<feature type="compositionally biased region" description="Polar residues" evidence="2">
    <location>
        <begin position="54"/>
        <end position="66"/>
    </location>
</feature>
<dbReference type="PANTHER" id="PTHR48034">
    <property type="entry name" value="TRANSFORMER-2 SEX-DETERMINING PROTEIN-RELATED"/>
    <property type="match status" value="1"/>
</dbReference>
<proteinExistence type="predicted"/>
<dbReference type="Proteomes" id="UP001150538">
    <property type="component" value="Unassembled WGS sequence"/>
</dbReference>